<comment type="subcellular location">
    <subcellularLocation>
        <location evidence="1">Membrane</location>
        <topology evidence="1">Multi-pass membrane protein</topology>
    </subcellularLocation>
</comment>
<feature type="transmembrane region" description="Helical" evidence="7">
    <location>
        <begin position="32"/>
        <end position="49"/>
    </location>
</feature>
<evidence type="ECO:0000256" key="3">
    <source>
        <dbReference type="ARBA" id="ARBA00022538"/>
    </source>
</evidence>
<keyword evidence="4" id="KW-0630">Potassium</keyword>
<evidence type="ECO:0000256" key="1">
    <source>
        <dbReference type="ARBA" id="ARBA00004141"/>
    </source>
</evidence>
<keyword evidence="3" id="KW-0633">Potassium transport</keyword>
<evidence type="ECO:0000256" key="2">
    <source>
        <dbReference type="ARBA" id="ARBA00022448"/>
    </source>
</evidence>
<name>A0A6A3C150_HIBSY</name>
<feature type="compositionally biased region" description="Basic and acidic residues" evidence="6">
    <location>
        <begin position="420"/>
        <end position="446"/>
    </location>
</feature>
<feature type="transmembrane region" description="Helical" evidence="7">
    <location>
        <begin position="217"/>
        <end position="235"/>
    </location>
</feature>
<accession>A0A6A3C150</accession>
<proteinExistence type="predicted"/>
<evidence type="ECO:0008006" key="10">
    <source>
        <dbReference type="Google" id="ProtNLM"/>
    </source>
</evidence>
<comment type="caution">
    <text evidence="8">The sequence shown here is derived from an EMBL/GenBank/DDBJ whole genome shotgun (WGS) entry which is preliminary data.</text>
</comment>
<dbReference type="PANTHER" id="PTHR32468:SF145">
    <property type="entry name" value="CATION_H(+) ANTIPORTER 28"/>
    <property type="match status" value="1"/>
</dbReference>
<dbReference type="GO" id="GO:0012505">
    <property type="term" value="C:endomembrane system"/>
    <property type="evidence" value="ECO:0007669"/>
    <property type="project" value="TreeGrafter"/>
</dbReference>
<dbReference type="GO" id="GO:0098662">
    <property type="term" value="P:inorganic cation transmembrane transport"/>
    <property type="evidence" value="ECO:0007669"/>
    <property type="project" value="TreeGrafter"/>
</dbReference>
<dbReference type="AlphaFoldDB" id="A0A6A3C150"/>
<keyword evidence="7" id="KW-1133">Transmembrane helix</keyword>
<keyword evidence="7" id="KW-0812">Transmembrane</keyword>
<evidence type="ECO:0000256" key="4">
    <source>
        <dbReference type="ARBA" id="ARBA00022958"/>
    </source>
</evidence>
<dbReference type="PANTHER" id="PTHR32468">
    <property type="entry name" value="CATION/H + ANTIPORTER"/>
    <property type="match status" value="1"/>
</dbReference>
<sequence>MSSKSRPIAPPPSNSTGQRQCLKYVANSMMSGSWKLVAIVATFILSKILHQLLKPLSQPQIISDILVRIFLASMQAIRDSFGDQSALNMDNVVDFGMILYTFVLGLEMDPYVIFKSPARHTVVATLACYHVSVNLRSDPMATLWYQEQHGRHNHRPFGHSRGHPLSHIDPTHKESQDREIRHCCGAWFGYNPYLSSFLAGLSLPTEGRISKWAIRNLNYMLSLLFYPLLFFWVGLKIDFTEFEGPAGHMGKVFCAFNHTIGRESHRNCHRRDHGEFPVAGISSHGIAFDGANLARTPRLNHRHGRAHRETGGDAKARPRDDNMVVTDESVIDMMEPSLKLFNLTSTKTAPGSRLAVAWHAPCSIGILVEKGSGFAEKLTKSSQCKAAIISLEAKTIEKHYLRGPSRMASGSRAHGHMVPPRHELGKHPEEIDRSYRHSGGRSRDEARRRSFTEFYEKYVAVYTHHRGQGGRVNSILTLGLNDWQECPELGQSGMYFRGRVSSASPRS</sequence>
<protein>
    <recommendedName>
        <fullName evidence="10">Cation/H+ exchanger domain-containing protein</fullName>
    </recommendedName>
</protein>
<reference evidence="8" key="1">
    <citation type="submission" date="2019-09" db="EMBL/GenBank/DDBJ databases">
        <title>Draft genome information of white flower Hibiscus syriacus.</title>
        <authorList>
            <person name="Kim Y.-M."/>
        </authorList>
    </citation>
    <scope>NUCLEOTIDE SEQUENCE [LARGE SCALE GENOMIC DNA]</scope>
    <source>
        <strain evidence="8">YM2019G1</strain>
    </source>
</reference>
<dbReference type="Proteomes" id="UP000436088">
    <property type="component" value="Unassembled WGS sequence"/>
</dbReference>
<feature type="compositionally biased region" description="Basic and acidic residues" evidence="6">
    <location>
        <begin position="307"/>
        <end position="319"/>
    </location>
</feature>
<feature type="region of interest" description="Disordered" evidence="6">
    <location>
        <begin position="300"/>
        <end position="319"/>
    </location>
</feature>
<gene>
    <name evidence="8" type="ORF">F3Y22_tig00018040pilonHSYRG00001</name>
</gene>
<evidence type="ECO:0000313" key="8">
    <source>
        <dbReference type="EMBL" id="KAE8720879.1"/>
    </source>
</evidence>
<organism evidence="8 9">
    <name type="scientific">Hibiscus syriacus</name>
    <name type="common">Rose of Sharon</name>
    <dbReference type="NCBI Taxonomy" id="106335"/>
    <lineage>
        <taxon>Eukaryota</taxon>
        <taxon>Viridiplantae</taxon>
        <taxon>Streptophyta</taxon>
        <taxon>Embryophyta</taxon>
        <taxon>Tracheophyta</taxon>
        <taxon>Spermatophyta</taxon>
        <taxon>Magnoliopsida</taxon>
        <taxon>eudicotyledons</taxon>
        <taxon>Gunneridae</taxon>
        <taxon>Pentapetalae</taxon>
        <taxon>rosids</taxon>
        <taxon>malvids</taxon>
        <taxon>Malvales</taxon>
        <taxon>Malvaceae</taxon>
        <taxon>Malvoideae</taxon>
        <taxon>Hibiscus</taxon>
    </lineage>
</organism>
<dbReference type="EMBL" id="VEPZ02000673">
    <property type="protein sequence ID" value="KAE8720879.1"/>
    <property type="molecule type" value="Genomic_DNA"/>
</dbReference>
<evidence type="ECO:0000256" key="5">
    <source>
        <dbReference type="ARBA" id="ARBA00023065"/>
    </source>
</evidence>
<feature type="region of interest" description="Disordered" evidence="6">
    <location>
        <begin position="406"/>
        <end position="446"/>
    </location>
</feature>
<dbReference type="InterPro" id="IPR050794">
    <property type="entry name" value="CPA2_transporter"/>
</dbReference>
<keyword evidence="7" id="KW-0472">Membrane</keyword>
<dbReference type="GO" id="GO:0016020">
    <property type="term" value="C:membrane"/>
    <property type="evidence" value="ECO:0007669"/>
    <property type="project" value="UniProtKB-SubCell"/>
</dbReference>
<evidence type="ECO:0000256" key="6">
    <source>
        <dbReference type="SAM" id="MobiDB-lite"/>
    </source>
</evidence>
<evidence type="ECO:0000256" key="7">
    <source>
        <dbReference type="SAM" id="Phobius"/>
    </source>
</evidence>
<keyword evidence="2" id="KW-0813">Transport</keyword>
<dbReference type="Gene3D" id="1.20.1530.20">
    <property type="match status" value="1"/>
</dbReference>
<dbReference type="GO" id="GO:0006885">
    <property type="term" value="P:regulation of pH"/>
    <property type="evidence" value="ECO:0007669"/>
    <property type="project" value="TreeGrafter"/>
</dbReference>
<keyword evidence="9" id="KW-1185">Reference proteome</keyword>
<feature type="transmembrane region" description="Helical" evidence="7">
    <location>
        <begin position="97"/>
        <end position="114"/>
    </location>
</feature>
<evidence type="ECO:0000313" key="9">
    <source>
        <dbReference type="Proteomes" id="UP000436088"/>
    </source>
</evidence>
<dbReference type="InterPro" id="IPR038770">
    <property type="entry name" value="Na+/solute_symporter_sf"/>
</dbReference>
<dbReference type="GO" id="GO:0006813">
    <property type="term" value="P:potassium ion transport"/>
    <property type="evidence" value="ECO:0007669"/>
    <property type="project" value="UniProtKB-KW"/>
</dbReference>
<keyword evidence="5" id="KW-0406">Ion transport</keyword>